<evidence type="ECO:0000256" key="10">
    <source>
        <dbReference type="ARBA" id="ARBA00049339"/>
    </source>
</evidence>
<dbReference type="PANTHER" id="PTHR11956">
    <property type="entry name" value="ARGINYL-TRNA SYNTHETASE"/>
    <property type="match status" value="1"/>
</dbReference>
<comment type="subcellular location">
    <subcellularLocation>
        <location evidence="1 11">Cytoplasm</location>
    </subcellularLocation>
</comment>
<dbReference type="Gene3D" id="3.40.50.620">
    <property type="entry name" value="HUPs"/>
    <property type="match status" value="1"/>
</dbReference>
<dbReference type="SUPFAM" id="SSF52374">
    <property type="entry name" value="Nucleotidylyl transferase"/>
    <property type="match status" value="1"/>
</dbReference>
<dbReference type="AlphaFoldDB" id="A0A0R2CWC1"/>
<dbReference type="InterPro" id="IPR014729">
    <property type="entry name" value="Rossmann-like_a/b/a_fold"/>
</dbReference>
<dbReference type="RefSeq" id="WP_056961532.1">
    <property type="nucleotide sequence ID" value="NZ_AYZI01000003.1"/>
</dbReference>
<dbReference type="Proteomes" id="UP000051586">
    <property type="component" value="Unassembled WGS sequence"/>
</dbReference>
<accession>A0A0R2CWC1</accession>
<dbReference type="STRING" id="1423745.GCA_001311215_00004"/>
<dbReference type="PRINTS" id="PR01038">
    <property type="entry name" value="TRNASYNTHARG"/>
</dbReference>
<dbReference type="EMBL" id="AYZI01000003">
    <property type="protein sequence ID" value="KRM91859.1"/>
    <property type="molecule type" value="Genomic_DNA"/>
</dbReference>
<dbReference type="SUPFAM" id="SSF55190">
    <property type="entry name" value="Arginyl-tRNA synthetase (ArgRS), N-terminal 'additional' domain"/>
    <property type="match status" value="1"/>
</dbReference>
<keyword evidence="6 11" id="KW-0547">Nucleotide-binding</keyword>
<dbReference type="HAMAP" id="MF_00123">
    <property type="entry name" value="Arg_tRNA_synth"/>
    <property type="match status" value="1"/>
</dbReference>
<organism evidence="15 16">
    <name type="scientific">Fructilactobacillus florum DSM 22689 = JCM 16035</name>
    <dbReference type="NCBI Taxonomy" id="1423745"/>
    <lineage>
        <taxon>Bacteria</taxon>
        <taxon>Bacillati</taxon>
        <taxon>Bacillota</taxon>
        <taxon>Bacilli</taxon>
        <taxon>Lactobacillales</taxon>
        <taxon>Lactobacillaceae</taxon>
        <taxon>Fructilactobacillus</taxon>
    </lineage>
</organism>
<evidence type="ECO:0000256" key="6">
    <source>
        <dbReference type="ARBA" id="ARBA00022741"/>
    </source>
</evidence>
<dbReference type="PANTHER" id="PTHR11956:SF5">
    <property type="entry name" value="ARGININE--TRNA LIGASE, CYTOPLASMIC"/>
    <property type="match status" value="1"/>
</dbReference>
<evidence type="ECO:0000256" key="9">
    <source>
        <dbReference type="ARBA" id="ARBA00023146"/>
    </source>
</evidence>
<dbReference type="SMART" id="SM01016">
    <property type="entry name" value="Arg_tRNA_synt_N"/>
    <property type="match status" value="1"/>
</dbReference>
<protein>
    <recommendedName>
        <fullName evidence="11">Arginine--tRNA ligase</fullName>
        <ecNumber evidence="11">6.1.1.19</ecNumber>
    </recommendedName>
    <alternativeName>
        <fullName evidence="11">Arginyl-tRNA synthetase</fullName>
        <shortName evidence="11">ArgRS</shortName>
    </alternativeName>
</protein>
<keyword evidence="5 11" id="KW-0436">Ligase</keyword>
<keyword evidence="7 11" id="KW-0067">ATP-binding</keyword>
<dbReference type="CDD" id="cd00671">
    <property type="entry name" value="ArgRS_core"/>
    <property type="match status" value="1"/>
</dbReference>
<comment type="subunit">
    <text evidence="3 11">Monomer.</text>
</comment>
<dbReference type="InterPro" id="IPR001278">
    <property type="entry name" value="Arg-tRNA-ligase"/>
</dbReference>
<dbReference type="InterPro" id="IPR005148">
    <property type="entry name" value="Arg-tRNA-synth_N"/>
</dbReference>
<dbReference type="InterPro" id="IPR035684">
    <property type="entry name" value="ArgRS_core"/>
</dbReference>
<gene>
    <name evidence="11" type="primary">argS</name>
    <name evidence="15" type="ORF">FC87_GL000684</name>
</gene>
<dbReference type="Gene3D" id="3.30.1360.70">
    <property type="entry name" value="Arginyl tRNA synthetase N-terminal domain"/>
    <property type="match status" value="1"/>
</dbReference>
<dbReference type="InterPro" id="IPR009080">
    <property type="entry name" value="tRNAsynth_Ia_anticodon-bd"/>
</dbReference>
<comment type="similarity">
    <text evidence="2 11 12">Belongs to the class-I aminoacyl-tRNA synthetase family.</text>
</comment>
<dbReference type="GO" id="GO:0004814">
    <property type="term" value="F:arginine-tRNA ligase activity"/>
    <property type="evidence" value="ECO:0007669"/>
    <property type="project" value="UniProtKB-UniRule"/>
</dbReference>
<feature type="short sequence motif" description="'HIGH' region" evidence="11">
    <location>
        <begin position="122"/>
        <end position="132"/>
    </location>
</feature>
<evidence type="ECO:0000256" key="8">
    <source>
        <dbReference type="ARBA" id="ARBA00022917"/>
    </source>
</evidence>
<evidence type="ECO:0000256" key="1">
    <source>
        <dbReference type="ARBA" id="ARBA00004496"/>
    </source>
</evidence>
<reference evidence="15 16" key="1">
    <citation type="journal article" date="2015" name="Genome Announc.">
        <title>Expanding the biotechnology potential of lactobacilli through comparative genomics of 213 strains and associated genera.</title>
        <authorList>
            <person name="Sun Z."/>
            <person name="Harris H.M."/>
            <person name="McCann A."/>
            <person name="Guo C."/>
            <person name="Argimon S."/>
            <person name="Zhang W."/>
            <person name="Yang X."/>
            <person name="Jeffery I.B."/>
            <person name="Cooney J.C."/>
            <person name="Kagawa T.F."/>
            <person name="Liu W."/>
            <person name="Song Y."/>
            <person name="Salvetti E."/>
            <person name="Wrobel A."/>
            <person name="Rasinkangas P."/>
            <person name="Parkhill J."/>
            <person name="Rea M.C."/>
            <person name="O'Sullivan O."/>
            <person name="Ritari J."/>
            <person name="Douillard F.P."/>
            <person name="Paul Ross R."/>
            <person name="Yang R."/>
            <person name="Briner A.E."/>
            <person name="Felis G.E."/>
            <person name="de Vos W.M."/>
            <person name="Barrangou R."/>
            <person name="Klaenhammer T.R."/>
            <person name="Caufield P.W."/>
            <person name="Cui Y."/>
            <person name="Zhang H."/>
            <person name="O'Toole P.W."/>
        </authorList>
    </citation>
    <scope>NUCLEOTIDE SEQUENCE [LARGE SCALE GENOMIC DNA]</scope>
    <source>
        <strain evidence="15 16">DSM 22689</strain>
    </source>
</reference>
<dbReference type="GO" id="GO:0005524">
    <property type="term" value="F:ATP binding"/>
    <property type="evidence" value="ECO:0007669"/>
    <property type="project" value="UniProtKB-UniRule"/>
</dbReference>
<evidence type="ECO:0000259" key="13">
    <source>
        <dbReference type="SMART" id="SM00836"/>
    </source>
</evidence>
<evidence type="ECO:0000256" key="2">
    <source>
        <dbReference type="ARBA" id="ARBA00005594"/>
    </source>
</evidence>
<evidence type="ECO:0000256" key="11">
    <source>
        <dbReference type="HAMAP-Rule" id="MF_00123"/>
    </source>
</evidence>
<keyword evidence="9 11" id="KW-0030">Aminoacyl-tRNA synthetase</keyword>
<dbReference type="PATRIC" id="fig|1423745.4.peg.724"/>
<evidence type="ECO:0000259" key="14">
    <source>
        <dbReference type="SMART" id="SM01016"/>
    </source>
</evidence>
<evidence type="ECO:0000313" key="15">
    <source>
        <dbReference type="EMBL" id="KRM91859.1"/>
    </source>
</evidence>
<dbReference type="NCBIfam" id="TIGR00456">
    <property type="entry name" value="argS"/>
    <property type="match status" value="1"/>
</dbReference>
<proteinExistence type="inferred from homology"/>
<dbReference type="GO" id="GO:0005737">
    <property type="term" value="C:cytoplasm"/>
    <property type="evidence" value="ECO:0007669"/>
    <property type="project" value="UniProtKB-SubCell"/>
</dbReference>
<keyword evidence="8 11" id="KW-0648">Protein biosynthesis</keyword>
<dbReference type="SMART" id="SM00836">
    <property type="entry name" value="DALR_1"/>
    <property type="match status" value="1"/>
</dbReference>
<dbReference type="Pfam" id="PF00750">
    <property type="entry name" value="tRNA-synt_1d"/>
    <property type="match status" value="1"/>
</dbReference>
<dbReference type="SUPFAM" id="SSF47323">
    <property type="entry name" value="Anticodon-binding domain of a subclass of class I aminoacyl-tRNA synthetases"/>
    <property type="match status" value="1"/>
</dbReference>
<dbReference type="Gene3D" id="1.10.730.10">
    <property type="entry name" value="Isoleucyl-tRNA Synthetase, Domain 1"/>
    <property type="match status" value="1"/>
</dbReference>
<evidence type="ECO:0000256" key="7">
    <source>
        <dbReference type="ARBA" id="ARBA00022840"/>
    </source>
</evidence>
<evidence type="ECO:0000256" key="5">
    <source>
        <dbReference type="ARBA" id="ARBA00022598"/>
    </source>
</evidence>
<comment type="catalytic activity">
    <reaction evidence="10 11">
        <text>tRNA(Arg) + L-arginine + ATP = L-arginyl-tRNA(Arg) + AMP + diphosphate</text>
        <dbReference type="Rhea" id="RHEA:20301"/>
        <dbReference type="Rhea" id="RHEA-COMP:9658"/>
        <dbReference type="Rhea" id="RHEA-COMP:9673"/>
        <dbReference type="ChEBI" id="CHEBI:30616"/>
        <dbReference type="ChEBI" id="CHEBI:32682"/>
        <dbReference type="ChEBI" id="CHEBI:33019"/>
        <dbReference type="ChEBI" id="CHEBI:78442"/>
        <dbReference type="ChEBI" id="CHEBI:78513"/>
        <dbReference type="ChEBI" id="CHEBI:456215"/>
        <dbReference type="EC" id="6.1.1.19"/>
    </reaction>
</comment>
<dbReference type="EC" id="6.1.1.19" evidence="11"/>
<sequence>MDYKQLVATAVADATDGQVTASDIYEKIEVPKTSQNGDLAFPTFILAKQLHAAPQQIAKKLVEKIDTTNFSKVVVVGPYLNFFLDQQQVAQQVLGEVLVEKNHYGDNEDGHDQTVTIDMSSPNIAKPMSMGHLRSTVIGNSIAKLLSKNGYRPIKDNHLGDWGTQFGKLITAYLKWGNEDDVKRDPIHYLVQYYIRFHHEDEQDPTLDEEAREWFKKLEDGDPEAVQLWKWFREVSLQAFNQTYQKLGVSFDTYNGESFYNDALQGVVDTLRKDGLLEKSQGASVVDLSSDNLNPALILKSDGASLYITRDIATAIYRDQTYHPVMNLYVVGSEQTYYFKQLKAVLKKMGLKSAAGLHHIPFGLITVNGKKLSTRHGNIVLLNEVLAESIKLAQAQIAAKNPDLKNKEQVAEEVGVGAVIFGDLKNERIDPIDFNLQEQLKFEGETGPYVQYAHARAESVLKKAHQPLPTKITQLTMTDDAWTIIKMLQNFPATVRRANHEFEPSMIAKYALRLAKAFNKYYAHTKILTDDDQLNDRLALVQAVSLVLKEALRLLGVQAPDEM</sequence>
<dbReference type="CDD" id="cd07956">
    <property type="entry name" value="Anticodon_Ia_Arg"/>
    <property type="match status" value="1"/>
</dbReference>
<dbReference type="FunFam" id="1.10.730.10:FF:000006">
    <property type="entry name" value="Arginyl-tRNA synthetase 2, mitochondrial"/>
    <property type="match status" value="1"/>
</dbReference>
<keyword evidence="4 11" id="KW-0963">Cytoplasm</keyword>
<dbReference type="Pfam" id="PF03485">
    <property type="entry name" value="Arg_tRNA_synt_N"/>
    <property type="match status" value="1"/>
</dbReference>
<dbReference type="GO" id="GO:0006420">
    <property type="term" value="P:arginyl-tRNA aminoacylation"/>
    <property type="evidence" value="ECO:0007669"/>
    <property type="project" value="UniProtKB-UniRule"/>
</dbReference>
<evidence type="ECO:0000313" key="16">
    <source>
        <dbReference type="Proteomes" id="UP000051586"/>
    </source>
</evidence>
<dbReference type="Pfam" id="PF05746">
    <property type="entry name" value="DALR_1"/>
    <property type="match status" value="1"/>
</dbReference>
<dbReference type="InterPro" id="IPR008909">
    <property type="entry name" value="DALR_anticod-bd"/>
</dbReference>
<dbReference type="FunFam" id="3.40.50.620:FF:000116">
    <property type="entry name" value="Arginine--tRNA ligase"/>
    <property type="match status" value="1"/>
</dbReference>
<dbReference type="InterPro" id="IPR036695">
    <property type="entry name" value="Arg-tRNA-synth_N_sf"/>
</dbReference>
<feature type="domain" description="DALR anticodon binding" evidence="13">
    <location>
        <begin position="450"/>
        <end position="563"/>
    </location>
</feature>
<evidence type="ECO:0000256" key="3">
    <source>
        <dbReference type="ARBA" id="ARBA00011245"/>
    </source>
</evidence>
<feature type="domain" description="Arginyl tRNA synthetase N-terminal" evidence="14">
    <location>
        <begin position="1"/>
        <end position="84"/>
    </location>
</feature>
<comment type="caution">
    <text evidence="15">The sequence shown here is derived from an EMBL/GenBank/DDBJ whole genome shotgun (WGS) entry which is preliminary data.</text>
</comment>
<evidence type="ECO:0000256" key="12">
    <source>
        <dbReference type="RuleBase" id="RU363038"/>
    </source>
</evidence>
<evidence type="ECO:0000256" key="4">
    <source>
        <dbReference type="ARBA" id="ARBA00022490"/>
    </source>
</evidence>
<name>A0A0R2CWC1_9LACO</name>